<keyword evidence="6 7" id="KW-0472">Membrane</keyword>
<dbReference type="Proteomes" id="UP000694888">
    <property type="component" value="Unplaced"/>
</dbReference>
<dbReference type="GeneID" id="101854110"/>
<comment type="similarity">
    <text evidence="2 7">Belongs to the XK family.</text>
</comment>
<dbReference type="InterPro" id="IPR050895">
    <property type="entry name" value="XK-related_scramblase"/>
</dbReference>
<feature type="transmembrane region" description="Helical" evidence="7">
    <location>
        <begin position="233"/>
        <end position="257"/>
    </location>
</feature>
<feature type="transmembrane region" description="Helical" evidence="7">
    <location>
        <begin position="523"/>
        <end position="550"/>
    </location>
</feature>
<feature type="compositionally biased region" description="Basic residues" evidence="8">
    <location>
        <begin position="173"/>
        <end position="188"/>
    </location>
</feature>
<feature type="transmembrane region" description="Helical" evidence="7">
    <location>
        <begin position="373"/>
        <end position="392"/>
    </location>
</feature>
<accession>A0ABM0JZ12</accession>
<keyword evidence="4 7" id="KW-0812">Transmembrane</keyword>
<dbReference type="Pfam" id="PF09815">
    <property type="entry name" value="XK-related"/>
    <property type="match status" value="1"/>
</dbReference>
<comment type="subcellular location">
    <subcellularLocation>
        <location evidence="1">Cell membrane</location>
        <topology evidence="1">Multi-pass membrane protein</topology>
    </subcellularLocation>
    <subcellularLocation>
        <location evidence="7">Membrane</location>
        <topology evidence="7">Multi-pass membrane protein</topology>
    </subcellularLocation>
</comment>
<feature type="region of interest" description="Disordered" evidence="8">
    <location>
        <begin position="149"/>
        <end position="189"/>
    </location>
</feature>
<name>A0ABM0JZ12_APLCA</name>
<evidence type="ECO:0000256" key="7">
    <source>
        <dbReference type="RuleBase" id="RU910716"/>
    </source>
</evidence>
<evidence type="ECO:0000256" key="5">
    <source>
        <dbReference type="ARBA" id="ARBA00022989"/>
    </source>
</evidence>
<evidence type="ECO:0000256" key="8">
    <source>
        <dbReference type="SAM" id="MobiDB-lite"/>
    </source>
</evidence>
<feature type="compositionally biased region" description="Basic and acidic residues" evidence="8">
    <location>
        <begin position="159"/>
        <end position="171"/>
    </location>
</feature>
<evidence type="ECO:0000256" key="6">
    <source>
        <dbReference type="ARBA" id="ARBA00023136"/>
    </source>
</evidence>
<protein>
    <recommendedName>
        <fullName evidence="7">XK-related protein</fullName>
    </recommendedName>
</protein>
<evidence type="ECO:0000313" key="9">
    <source>
        <dbReference type="Proteomes" id="UP000694888"/>
    </source>
</evidence>
<feature type="transmembrane region" description="Helical" evidence="7">
    <location>
        <begin position="193"/>
        <end position="213"/>
    </location>
</feature>
<feature type="transmembrane region" description="Helical" evidence="7">
    <location>
        <begin position="426"/>
        <end position="451"/>
    </location>
</feature>
<keyword evidence="5 7" id="KW-1133">Transmembrane helix</keyword>
<feature type="transmembrane region" description="Helical" evidence="7">
    <location>
        <begin position="278"/>
        <end position="297"/>
    </location>
</feature>
<evidence type="ECO:0000256" key="1">
    <source>
        <dbReference type="ARBA" id="ARBA00004651"/>
    </source>
</evidence>
<organism evidence="9 10">
    <name type="scientific">Aplysia californica</name>
    <name type="common">California sea hare</name>
    <dbReference type="NCBI Taxonomy" id="6500"/>
    <lineage>
        <taxon>Eukaryota</taxon>
        <taxon>Metazoa</taxon>
        <taxon>Spiralia</taxon>
        <taxon>Lophotrochozoa</taxon>
        <taxon>Mollusca</taxon>
        <taxon>Gastropoda</taxon>
        <taxon>Heterobranchia</taxon>
        <taxon>Euthyneura</taxon>
        <taxon>Tectipleura</taxon>
        <taxon>Aplysiida</taxon>
        <taxon>Aplysioidea</taxon>
        <taxon>Aplysiidae</taxon>
        <taxon>Aplysia</taxon>
    </lineage>
</organism>
<dbReference type="RefSeq" id="XP_005104886.1">
    <property type="nucleotide sequence ID" value="XM_005104829.3"/>
</dbReference>
<reference evidence="10" key="1">
    <citation type="submission" date="2025-08" db="UniProtKB">
        <authorList>
            <consortium name="RefSeq"/>
        </authorList>
    </citation>
    <scope>IDENTIFICATION</scope>
</reference>
<feature type="region of interest" description="Disordered" evidence="8">
    <location>
        <begin position="70"/>
        <end position="106"/>
    </location>
</feature>
<feature type="transmembrane region" description="Helical" evidence="7">
    <location>
        <begin position="471"/>
        <end position="487"/>
    </location>
</feature>
<feature type="transmembrane region" description="Helical" evidence="7">
    <location>
        <begin position="494"/>
        <end position="517"/>
    </location>
</feature>
<dbReference type="PANTHER" id="PTHR16024">
    <property type="entry name" value="XK-RELATED PROTEIN"/>
    <property type="match status" value="1"/>
</dbReference>
<evidence type="ECO:0000256" key="4">
    <source>
        <dbReference type="ARBA" id="ARBA00022692"/>
    </source>
</evidence>
<gene>
    <name evidence="10" type="primary">LOC101854110</name>
</gene>
<dbReference type="PANTHER" id="PTHR16024:SF6">
    <property type="entry name" value="XK-RELATED PROTEIN"/>
    <property type="match status" value="1"/>
</dbReference>
<evidence type="ECO:0000256" key="3">
    <source>
        <dbReference type="ARBA" id="ARBA00022475"/>
    </source>
</evidence>
<proteinExistence type="inferred from homology"/>
<evidence type="ECO:0000313" key="10">
    <source>
        <dbReference type="RefSeq" id="XP_005104886.1"/>
    </source>
</evidence>
<evidence type="ECO:0000256" key="2">
    <source>
        <dbReference type="ARBA" id="ARBA00008789"/>
    </source>
</evidence>
<dbReference type="InterPro" id="IPR018629">
    <property type="entry name" value="XK-rel"/>
</dbReference>
<keyword evidence="9" id="KW-1185">Reference proteome</keyword>
<keyword evidence="3" id="KW-1003">Cell membrane</keyword>
<sequence>MASNGGVGSVLWRKARTKTVLTKRYAFHRKMDSADDQEACTQNDFTSCFIDESESDGEDLADEEGKLLEEPSVVFPDDHPRNGRSCGRLAGCQDDNDDADASEPLTGVSKISGKKFDFGSHGVSPPSPKDGIDFVDMGVARDEDFSVHDYTDQGLGRGDPQHHSILKEGNLKSRPKKSSSRSRKRPRKTFQPSVTFGCLDMFIGIFAIVIFFIDIGTDIELAIHYFNQKMWDYGGVTTGLILFPSFVTCFLGLHWYIIDYRKEKEVVDRLTKAKKKAYITPTRVWFLRIFFTALQMGPVVRIVEYLYCGHMSQSKKLTERERRRYYRFMLYEDVDSCLLRLFESFLEAAPQLTWQLYIVMVLKPKEDVVGTSMRAAALLSSWASLAVSLVSYHKSLRNSHEEKAKMSIASLPFYFVWRASEIGGRVLCIAMFGSAFRFWVFGPLVFHWVFISGWLMMQKTTFYKNSCLERAFNIICGYVMIFCFLNLREGRTRFRFLLFYVIVYIENFFMLTFWFRFSPDLGAWFHLGGFIVVLILFVLHITAQLLYYAFFHPTKNIQLCVPCDPYIIYSSICYDVHPGIDDVVGQPSERYTVSEVVDGRDQRLVDDNSSHNMQHTSL</sequence>